<evidence type="ECO:0000259" key="4">
    <source>
        <dbReference type="Pfam" id="PF06032"/>
    </source>
</evidence>
<dbReference type="SUPFAM" id="SSF160991">
    <property type="entry name" value="CV3147-like"/>
    <property type="match status" value="1"/>
</dbReference>
<evidence type="ECO:0000259" key="5">
    <source>
        <dbReference type="Pfam" id="PF20906"/>
    </source>
</evidence>
<accession>A0A0F4ZEZ9</accession>
<feature type="domain" description="Hydantoinase A/oxoprolinase" evidence="2">
    <location>
        <begin position="207"/>
        <end position="378"/>
    </location>
</feature>
<protein>
    <recommendedName>
        <fullName evidence="8">Hydantoinase/oxoprolinase N-terminal domain-containing protein</fullName>
    </recommendedName>
</protein>
<proteinExistence type="predicted"/>
<sequence>MSPPSLRIGVDVGGTNTDGVILDPAKSAAADRGIVAWKKSSTTTNPSDGIFNVISEMFTEFSVDPAAVASVTIGTTHFINAVVEHDAARLNKVGVIRISGPFGKPVPLGIDWPSALGDIVCGHVGHVKGGLEIDGTPIARLDEDAVRAEALKIKEKGITNIVVIGVFSPIDIVHRHEERAAAIVNNVFPEATVTQSKDVANIGFFERENAAVLNASILSFAAKTISSFQAAIAKLKLSCPVFLTQNDGTIVPASSAARLPIRTFSSGPTNSMRGAAFLTQSLDSKEAMMVVDIGGTTTDVGLLLANGFPRQAAAYSDIAGVRTNFSYPDVKSIGLGGGSIIRKTAEGKMTIGPDSVGYDICRQAVVFGGPVTTTTDFTALADESIQIGDRSRLSAYAADGRDLKAELPEVKAQIKSMLERIIDTMKTSADDIPVVLVGGGAVIAPDALNGASRVIKPNWAGVANAIGAATARVSGIVDMILSTENKSLAEATEDVVAIAKKRAVENGALEDTVEVAELESFPLQYVANKSRVIAKAVGDFDFSRTDFPVLEVDPEILKEADSIFGASHNQAGDKKKNASKDTNKPAEMSKDEIAAYRPKIVGREWFISETDLIWISCGCYILGTGGGGSPYQHMLRLRESMRKGHTIRVMSPFDLSDDAVVACGGGKGSPQVSIEKPCADEVVESQRKLIDFMGVIPHAVIDLEIGGGNGLQAMCIGHSGALDIPVVDGDWMGRAYPVSWQTTPVVYEEKAQMLPTCMTDGNGRVMFMTEAETELQIEQAFRAALATMGSHVGCAKGPVSGANTKKWVVANTISLAWRIGRAVFNARASHTIDTVAEDIINEVGGSASAKVLFKGKIVAVERVTRAGHAYGEVTIASTEEGSRKVLKIPFKNENILAKTVDMDSGAEEVVCVVPDLITVLDSQNGEALGTPEYRYGLLVTVLGIQASTQWTDPDCENKERGLEIGGPAGFGYNDLEYKPLGVFSMPRSVIDEFTS</sequence>
<organism evidence="6 7">
    <name type="scientific">Thielaviopsis punctulata</name>
    <dbReference type="NCBI Taxonomy" id="72032"/>
    <lineage>
        <taxon>Eukaryota</taxon>
        <taxon>Fungi</taxon>
        <taxon>Dikarya</taxon>
        <taxon>Ascomycota</taxon>
        <taxon>Pezizomycotina</taxon>
        <taxon>Sordariomycetes</taxon>
        <taxon>Hypocreomycetidae</taxon>
        <taxon>Microascales</taxon>
        <taxon>Ceratocystidaceae</taxon>
        <taxon>Thielaviopsis</taxon>
    </lineage>
</organism>
<dbReference type="Pfam" id="PF06032">
    <property type="entry name" value="S-Me-THD_N"/>
    <property type="match status" value="1"/>
</dbReference>
<feature type="domain" description="S-Me-THD N-terminal" evidence="4">
    <location>
        <begin position="610"/>
        <end position="769"/>
    </location>
</feature>
<dbReference type="FunFam" id="3.40.1610.10:FF:000001">
    <property type="entry name" value="Hydantoinase, putative"/>
    <property type="match status" value="1"/>
</dbReference>
<evidence type="ECO:0000313" key="6">
    <source>
        <dbReference type="EMBL" id="KKA29102.1"/>
    </source>
</evidence>
<dbReference type="InterPro" id="IPR008040">
    <property type="entry name" value="Hydant_A_N"/>
</dbReference>
<dbReference type="InterPro" id="IPR045079">
    <property type="entry name" value="Oxoprolinase-like"/>
</dbReference>
<gene>
    <name evidence="6" type="ORF">TD95_002776</name>
</gene>
<dbReference type="AlphaFoldDB" id="A0A0F4ZEZ9"/>
<evidence type="ECO:0008006" key="8">
    <source>
        <dbReference type="Google" id="ProtNLM"/>
    </source>
</evidence>
<dbReference type="PANTHER" id="PTHR11365:SF10">
    <property type="entry name" value="HYDANTOINASE_OXOPROLINASE"/>
    <property type="match status" value="1"/>
</dbReference>
<dbReference type="Pfam" id="PF05378">
    <property type="entry name" value="Hydant_A_N"/>
    <property type="match status" value="1"/>
</dbReference>
<dbReference type="Pfam" id="PF20906">
    <property type="entry name" value="S-Me-THD_C"/>
    <property type="match status" value="1"/>
</dbReference>
<feature type="domain" description="S-Me-THD-like C-terminal" evidence="5">
    <location>
        <begin position="774"/>
        <end position="980"/>
    </location>
</feature>
<dbReference type="Gene3D" id="3.40.1610.10">
    <property type="entry name" value="CV3147-like domain"/>
    <property type="match status" value="1"/>
</dbReference>
<dbReference type="SUPFAM" id="SSF53067">
    <property type="entry name" value="Actin-like ATPase domain"/>
    <property type="match status" value="2"/>
</dbReference>
<comment type="caution">
    <text evidence="6">The sequence shown here is derived from an EMBL/GenBank/DDBJ whole genome shotgun (WGS) entry which is preliminary data.</text>
</comment>
<name>A0A0F4ZEZ9_9PEZI</name>
<keyword evidence="7" id="KW-1185">Reference proteome</keyword>
<feature type="compositionally biased region" description="Basic and acidic residues" evidence="1">
    <location>
        <begin position="571"/>
        <end position="586"/>
    </location>
</feature>
<dbReference type="InterPro" id="IPR043129">
    <property type="entry name" value="ATPase_NBD"/>
</dbReference>
<dbReference type="InterPro" id="IPR024071">
    <property type="entry name" value="S-Me-THD_C_sf"/>
</dbReference>
<feature type="region of interest" description="Disordered" evidence="1">
    <location>
        <begin position="567"/>
        <end position="586"/>
    </location>
</feature>
<dbReference type="Proteomes" id="UP000033483">
    <property type="component" value="Unassembled WGS sequence"/>
</dbReference>
<evidence type="ECO:0000313" key="7">
    <source>
        <dbReference type="Proteomes" id="UP000033483"/>
    </source>
</evidence>
<dbReference type="Gene3D" id="2.40.390.10">
    <property type="entry name" value="CV3147-like"/>
    <property type="match status" value="1"/>
</dbReference>
<evidence type="ECO:0000256" key="1">
    <source>
        <dbReference type="SAM" id="MobiDB-lite"/>
    </source>
</evidence>
<dbReference type="EMBL" id="LAEV01000992">
    <property type="protein sequence ID" value="KKA29102.1"/>
    <property type="molecule type" value="Genomic_DNA"/>
</dbReference>
<evidence type="ECO:0000259" key="3">
    <source>
        <dbReference type="Pfam" id="PF05378"/>
    </source>
</evidence>
<dbReference type="InterPro" id="IPR010318">
    <property type="entry name" value="S-Me-THD_N"/>
</dbReference>
<reference evidence="6 7" key="1">
    <citation type="submission" date="2015-03" db="EMBL/GenBank/DDBJ databases">
        <authorList>
            <person name="Radwan O."/>
            <person name="Al-Naeli F.A."/>
            <person name="Rendon G.A."/>
            <person name="Fields C."/>
        </authorList>
    </citation>
    <scope>NUCLEOTIDE SEQUENCE [LARGE SCALE GENOMIC DNA]</scope>
    <source>
        <strain evidence="6">CR-DP1</strain>
    </source>
</reference>
<dbReference type="InterPro" id="IPR027479">
    <property type="entry name" value="S-Me-THD_N_sf"/>
</dbReference>
<dbReference type="PANTHER" id="PTHR11365">
    <property type="entry name" value="5-OXOPROLINASE RELATED"/>
    <property type="match status" value="1"/>
</dbReference>
<feature type="domain" description="Hydantoinase/oxoprolinase N-terminal" evidence="3">
    <location>
        <begin position="7"/>
        <end position="187"/>
    </location>
</feature>
<dbReference type="InterPro" id="IPR002821">
    <property type="entry name" value="Hydantoinase_A"/>
</dbReference>
<dbReference type="Pfam" id="PF01968">
    <property type="entry name" value="Hydantoinase_A"/>
    <property type="match status" value="1"/>
</dbReference>
<evidence type="ECO:0000259" key="2">
    <source>
        <dbReference type="Pfam" id="PF01968"/>
    </source>
</evidence>
<dbReference type="InterPro" id="IPR048350">
    <property type="entry name" value="S-Me-THD-like_C"/>
</dbReference>
<dbReference type="GO" id="GO:0016787">
    <property type="term" value="F:hydrolase activity"/>
    <property type="evidence" value="ECO:0007669"/>
    <property type="project" value="InterPro"/>
</dbReference>
<dbReference type="OrthoDB" id="5404895at2759"/>